<dbReference type="AlphaFoldDB" id="A0A545TWI6"/>
<dbReference type="InterPro" id="IPR004114">
    <property type="entry name" value="THUMP_dom"/>
</dbReference>
<protein>
    <recommendedName>
        <fullName evidence="6">Ribosomal RNA large subunit methyltransferase K/L</fullName>
    </recommendedName>
    <domain>
        <recommendedName>
            <fullName evidence="6">23S rRNA m2G2445 methyltransferase</fullName>
            <ecNumber evidence="6">2.1.1.173</ecNumber>
        </recommendedName>
        <alternativeName>
            <fullName evidence="6">rRNA (guanine-N(2)-)-methyltransferase RlmL</fullName>
        </alternativeName>
    </domain>
    <domain>
        <recommendedName>
            <fullName evidence="6">23S rRNA m7G2069 methyltransferase</fullName>
            <ecNumber evidence="6">2.1.1.264</ecNumber>
        </recommendedName>
        <alternativeName>
            <fullName evidence="6">rRNA (guanine-N(7)-)-methyltransferase RlmK</fullName>
        </alternativeName>
    </domain>
</protein>
<keyword evidence="1 6" id="KW-0963">Cytoplasm</keyword>
<comment type="catalytic activity">
    <reaction evidence="6">
        <text>guanosine(2445) in 23S rRNA + S-adenosyl-L-methionine = N(2)-methylguanosine(2445) in 23S rRNA + S-adenosyl-L-homocysteine + H(+)</text>
        <dbReference type="Rhea" id="RHEA:42740"/>
        <dbReference type="Rhea" id="RHEA-COMP:10215"/>
        <dbReference type="Rhea" id="RHEA-COMP:10216"/>
        <dbReference type="ChEBI" id="CHEBI:15378"/>
        <dbReference type="ChEBI" id="CHEBI:57856"/>
        <dbReference type="ChEBI" id="CHEBI:59789"/>
        <dbReference type="ChEBI" id="CHEBI:74269"/>
        <dbReference type="ChEBI" id="CHEBI:74481"/>
        <dbReference type="EC" id="2.1.1.173"/>
    </reaction>
</comment>
<dbReference type="NCBIfam" id="NF008748">
    <property type="entry name" value="PRK11783.1"/>
    <property type="match status" value="1"/>
</dbReference>
<dbReference type="OrthoDB" id="9809404at2"/>
<evidence type="ECO:0000313" key="11">
    <source>
        <dbReference type="Proteomes" id="UP000315439"/>
    </source>
</evidence>
<keyword evidence="5 6" id="KW-0949">S-adenosyl-L-methionine</keyword>
<dbReference type="PIRSF" id="PIRSF037618">
    <property type="entry name" value="RNA_Mtase_bacteria_prd"/>
    <property type="match status" value="1"/>
</dbReference>
<dbReference type="GO" id="GO:0005737">
    <property type="term" value="C:cytoplasm"/>
    <property type="evidence" value="ECO:0007669"/>
    <property type="project" value="UniProtKB-SubCell"/>
</dbReference>
<keyword evidence="2 6" id="KW-0698">rRNA processing</keyword>
<feature type="compositionally biased region" description="Basic and acidic residues" evidence="8">
    <location>
        <begin position="509"/>
        <end position="519"/>
    </location>
</feature>
<dbReference type="SMART" id="SM00981">
    <property type="entry name" value="THUMP"/>
    <property type="match status" value="1"/>
</dbReference>
<dbReference type="InterPro" id="IPR054170">
    <property type="entry name" value="RlmL_1st"/>
</dbReference>
<comment type="subcellular location">
    <subcellularLocation>
        <location evidence="6">Cytoplasm</location>
    </subcellularLocation>
</comment>
<keyword evidence="3 6" id="KW-0489">Methyltransferase</keyword>
<name>A0A545TWI6_9GAMM</name>
<dbReference type="SUPFAM" id="SSF53335">
    <property type="entry name" value="S-adenosyl-L-methionine-dependent methyltransferases"/>
    <property type="match status" value="2"/>
</dbReference>
<dbReference type="EMBL" id="VIKS01000016">
    <property type="protein sequence ID" value="TQV81574.1"/>
    <property type="molecule type" value="Genomic_DNA"/>
</dbReference>
<dbReference type="Gene3D" id="3.40.50.150">
    <property type="entry name" value="Vaccinia Virus protein VP39"/>
    <property type="match status" value="2"/>
</dbReference>
<dbReference type="Pfam" id="PF22020">
    <property type="entry name" value="RlmL_1st"/>
    <property type="match status" value="1"/>
</dbReference>
<comment type="function">
    <text evidence="6">Specifically methylates the guanine in position 2445 (m2G2445) and the guanine in position 2069 (m7G2069) of 23S rRNA.</text>
</comment>
<dbReference type="PANTHER" id="PTHR47313">
    <property type="entry name" value="RIBOSOMAL RNA LARGE SUBUNIT METHYLTRANSFERASE K/L"/>
    <property type="match status" value="1"/>
</dbReference>
<comment type="caution">
    <text evidence="10">The sequence shown here is derived from an EMBL/GenBank/DDBJ whole genome shotgun (WGS) entry which is preliminary data.</text>
</comment>
<dbReference type="InterPro" id="IPR053943">
    <property type="entry name" value="RlmKL-like_Mtase_CS"/>
</dbReference>
<evidence type="ECO:0000256" key="6">
    <source>
        <dbReference type="HAMAP-Rule" id="MF_01858"/>
    </source>
</evidence>
<dbReference type="Gene3D" id="3.30.750.80">
    <property type="entry name" value="RNA methyltransferase domain (HRMD) like"/>
    <property type="match status" value="1"/>
</dbReference>
<dbReference type="Pfam" id="PF01170">
    <property type="entry name" value="UPF0020"/>
    <property type="match status" value="1"/>
</dbReference>
<dbReference type="HAMAP" id="MF_01858">
    <property type="entry name" value="23SrRNA_methyltr_KL"/>
    <property type="match status" value="1"/>
</dbReference>
<dbReference type="PROSITE" id="PS00092">
    <property type="entry name" value="N6_MTASE"/>
    <property type="match status" value="1"/>
</dbReference>
<keyword evidence="11" id="KW-1185">Reference proteome</keyword>
<dbReference type="PROSITE" id="PS51165">
    <property type="entry name" value="THUMP"/>
    <property type="match status" value="1"/>
</dbReference>
<evidence type="ECO:0000259" key="9">
    <source>
        <dbReference type="PROSITE" id="PS51165"/>
    </source>
</evidence>
<dbReference type="GO" id="GO:0003723">
    <property type="term" value="F:RNA binding"/>
    <property type="evidence" value="ECO:0007669"/>
    <property type="project" value="UniProtKB-UniRule"/>
</dbReference>
<evidence type="ECO:0000256" key="1">
    <source>
        <dbReference type="ARBA" id="ARBA00022490"/>
    </source>
</evidence>
<evidence type="ECO:0000256" key="2">
    <source>
        <dbReference type="ARBA" id="ARBA00022552"/>
    </source>
</evidence>
<evidence type="ECO:0000256" key="3">
    <source>
        <dbReference type="ARBA" id="ARBA00022603"/>
    </source>
</evidence>
<evidence type="ECO:0000256" key="8">
    <source>
        <dbReference type="SAM" id="MobiDB-lite"/>
    </source>
</evidence>
<proteinExistence type="inferred from homology"/>
<dbReference type="EC" id="2.1.1.173" evidence="6"/>
<dbReference type="Proteomes" id="UP000315439">
    <property type="component" value="Unassembled WGS sequence"/>
</dbReference>
<dbReference type="CDD" id="cd02440">
    <property type="entry name" value="AdoMet_MTases"/>
    <property type="match status" value="1"/>
</dbReference>
<dbReference type="Gene3D" id="3.30.2130.30">
    <property type="match status" value="1"/>
</dbReference>
<dbReference type="GO" id="GO:0052915">
    <property type="term" value="F:23S rRNA (guanine(2445)-N(2))-methyltransferase activity"/>
    <property type="evidence" value="ECO:0007669"/>
    <property type="project" value="UniProtKB-UniRule"/>
</dbReference>
<comment type="similarity">
    <text evidence="6">Belongs to the methyltransferase superfamily. RlmKL family.</text>
</comment>
<dbReference type="Pfam" id="PF02926">
    <property type="entry name" value="THUMP"/>
    <property type="match status" value="1"/>
</dbReference>
<evidence type="ECO:0000256" key="5">
    <source>
        <dbReference type="ARBA" id="ARBA00022691"/>
    </source>
</evidence>
<evidence type="ECO:0000313" key="10">
    <source>
        <dbReference type="EMBL" id="TQV81574.1"/>
    </source>
</evidence>
<organism evidence="10 11">
    <name type="scientific">Aliikangiella coralliicola</name>
    <dbReference type="NCBI Taxonomy" id="2592383"/>
    <lineage>
        <taxon>Bacteria</taxon>
        <taxon>Pseudomonadati</taxon>
        <taxon>Pseudomonadota</taxon>
        <taxon>Gammaproteobacteria</taxon>
        <taxon>Oceanospirillales</taxon>
        <taxon>Pleioneaceae</taxon>
        <taxon>Aliikangiella</taxon>
    </lineage>
</organism>
<dbReference type="GO" id="GO:0070043">
    <property type="term" value="F:rRNA (guanine-N7-)-methyltransferase activity"/>
    <property type="evidence" value="ECO:0007669"/>
    <property type="project" value="UniProtKB-UniRule"/>
</dbReference>
<dbReference type="InterPro" id="IPR000241">
    <property type="entry name" value="RlmKL-like_Mtase"/>
</dbReference>
<keyword evidence="7" id="KW-0694">RNA-binding</keyword>
<dbReference type="PANTHER" id="PTHR47313:SF1">
    <property type="entry name" value="RIBOSOMAL RNA LARGE SUBUNIT METHYLTRANSFERASE K_L"/>
    <property type="match status" value="1"/>
</dbReference>
<evidence type="ECO:0000256" key="4">
    <source>
        <dbReference type="ARBA" id="ARBA00022679"/>
    </source>
</evidence>
<gene>
    <name evidence="10" type="primary">rlmKL</name>
    <name evidence="6" type="synonym">rlmL</name>
    <name evidence="10" type="ORF">FLL46_25845</name>
</gene>
<evidence type="ECO:0000256" key="7">
    <source>
        <dbReference type="PROSITE-ProRule" id="PRU00529"/>
    </source>
</evidence>
<dbReference type="CDD" id="cd11715">
    <property type="entry name" value="THUMP_AdoMetMT"/>
    <property type="match status" value="1"/>
</dbReference>
<comment type="catalytic activity">
    <reaction evidence="6">
        <text>guanosine(2069) in 23S rRNA + S-adenosyl-L-methionine = N(2)-methylguanosine(2069) in 23S rRNA + S-adenosyl-L-homocysteine + H(+)</text>
        <dbReference type="Rhea" id="RHEA:43772"/>
        <dbReference type="Rhea" id="RHEA-COMP:10688"/>
        <dbReference type="Rhea" id="RHEA-COMP:10689"/>
        <dbReference type="ChEBI" id="CHEBI:15378"/>
        <dbReference type="ChEBI" id="CHEBI:57856"/>
        <dbReference type="ChEBI" id="CHEBI:59789"/>
        <dbReference type="ChEBI" id="CHEBI:74269"/>
        <dbReference type="ChEBI" id="CHEBI:74481"/>
        <dbReference type="EC" id="2.1.1.264"/>
    </reaction>
</comment>
<dbReference type="InterPro" id="IPR019614">
    <property type="entry name" value="SAM-dep_methyl-trfase"/>
</dbReference>
<feature type="domain" description="THUMP" evidence="9">
    <location>
        <begin position="43"/>
        <end position="154"/>
    </location>
</feature>
<dbReference type="EC" id="2.1.1.264" evidence="6"/>
<dbReference type="Pfam" id="PF10672">
    <property type="entry name" value="Methyltrans_SAM"/>
    <property type="match status" value="1"/>
</dbReference>
<dbReference type="InterPro" id="IPR029063">
    <property type="entry name" value="SAM-dependent_MTases_sf"/>
</dbReference>
<sequence length="722" mass="82764">MPQFIATCAKGLEYLLVDELVALGTNNVKEGLSQVSFECDWQGVYQVLMWSRLASRVFYPIASFDAEDDEVLYQQASIIDWSQHINPKKTFLVNSQSFRSRLSHTQFISQRVKDAIVDYFRDAEEQRPCVDFEEPDVVVHCRIRRDKVNLSIDLAGNGLHRRGYRAEGGGAPIKENLAAALLTRAGWPHASGVLFDPMCGSGTFLIEGAMMALDIAPGLYREYLGLFGWQQFNQKIWEQVKQEAEQRKQQGLQKGEIDIFGSDINPKSVRNAQTNAAIAGLDDFIKIRIAGIDQIAQFEYPDNGVLVVNPPYSERLGEYNQVKKLYHELGEVLKSHLKGWDASVLSPDKDFGHALGIRAKKIYKFNNGSIPCELLNFELTESNFIQRVSDDSVETDFKSKLSEQALQLCNRIEKKRDKLKRFLKKEGITCYRIYDADLPEYNAAIDVYEERLHIQEYRAPKSIDETIALRRLKEIERVAAGVFQIPRSQVFTKQRRRQKGDWQYTSQNEKPHSNADSDNFKQVNESGRKFWVNLSDYLDTGLFLDHRKTRQLVAQKSAGKTLLNLFCYTASVSVYAATAGAKSTVNVDMSRTYLDWAKRNFSLNKIKFDRHEFIRSNCMDWLKEAIEDGLKFDLIFLDPPTFSNSKKMSSHFDIQTDHCELIEQCGSLLSEGGELVFSNNFQKFEMEFEGNEQFSLTEITTKTHSQDFARNNLHRSWLIAKK</sequence>
<accession>A0A545TWI6</accession>
<dbReference type="InterPro" id="IPR002052">
    <property type="entry name" value="DNA_methylase_N6_adenine_CS"/>
</dbReference>
<keyword evidence="4 6" id="KW-0808">Transferase</keyword>
<dbReference type="PROSITE" id="PS01261">
    <property type="entry name" value="UPF0020"/>
    <property type="match status" value="1"/>
</dbReference>
<reference evidence="10 11" key="1">
    <citation type="submission" date="2019-07" db="EMBL/GenBank/DDBJ databases">
        <title>Draft genome for Aliikangiella sp. M105.</title>
        <authorList>
            <person name="Wang G."/>
        </authorList>
    </citation>
    <scope>NUCLEOTIDE SEQUENCE [LARGE SCALE GENOMIC DNA]</scope>
    <source>
        <strain evidence="10 11">M105</strain>
    </source>
</reference>
<dbReference type="RefSeq" id="WP_142935159.1">
    <property type="nucleotide sequence ID" value="NZ_ML660172.1"/>
</dbReference>
<feature type="region of interest" description="Disordered" evidence="8">
    <location>
        <begin position="494"/>
        <end position="519"/>
    </location>
</feature>
<dbReference type="InterPro" id="IPR017244">
    <property type="entry name" value="23SrRNA_methyltr_KL"/>
</dbReference>